<gene>
    <name evidence="4" type="ORF">HII31_10858</name>
</gene>
<keyword evidence="1" id="KW-0862">Zinc</keyword>
<feature type="transmembrane region" description="Helical" evidence="2">
    <location>
        <begin position="20"/>
        <end position="51"/>
    </location>
</feature>
<reference evidence="4" key="1">
    <citation type="submission" date="2020-04" db="EMBL/GenBank/DDBJ databases">
        <title>Draft genome resource of the tomato pathogen Pseudocercospora fuligena.</title>
        <authorList>
            <person name="Zaccaron A."/>
        </authorList>
    </citation>
    <scope>NUCLEOTIDE SEQUENCE</scope>
    <source>
        <strain evidence="4">PF001</strain>
    </source>
</reference>
<dbReference type="GO" id="GO:0008270">
    <property type="term" value="F:zinc ion binding"/>
    <property type="evidence" value="ECO:0007669"/>
    <property type="project" value="UniProtKB-KW"/>
</dbReference>
<evidence type="ECO:0000313" key="4">
    <source>
        <dbReference type="EMBL" id="KAF7187958.1"/>
    </source>
</evidence>
<evidence type="ECO:0000256" key="2">
    <source>
        <dbReference type="SAM" id="Phobius"/>
    </source>
</evidence>
<protein>
    <recommendedName>
        <fullName evidence="3">RING-type domain-containing protein</fullName>
    </recommendedName>
</protein>
<organism evidence="4 5">
    <name type="scientific">Pseudocercospora fuligena</name>
    <dbReference type="NCBI Taxonomy" id="685502"/>
    <lineage>
        <taxon>Eukaryota</taxon>
        <taxon>Fungi</taxon>
        <taxon>Dikarya</taxon>
        <taxon>Ascomycota</taxon>
        <taxon>Pezizomycotina</taxon>
        <taxon>Dothideomycetes</taxon>
        <taxon>Dothideomycetidae</taxon>
        <taxon>Mycosphaerellales</taxon>
        <taxon>Mycosphaerellaceae</taxon>
        <taxon>Pseudocercospora</taxon>
    </lineage>
</organism>
<dbReference type="EMBL" id="JABCIY010000219">
    <property type="protein sequence ID" value="KAF7187958.1"/>
    <property type="molecule type" value="Genomic_DNA"/>
</dbReference>
<feature type="transmembrane region" description="Helical" evidence="2">
    <location>
        <begin position="224"/>
        <end position="242"/>
    </location>
</feature>
<keyword evidence="5" id="KW-1185">Reference proteome</keyword>
<dbReference type="InterPro" id="IPR013083">
    <property type="entry name" value="Znf_RING/FYVE/PHD"/>
</dbReference>
<name>A0A8H6RBF9_9PEZI</name>
<evidence type="ECO:0000256" key="1">
    <source>
        <dbReference type="PROSITE-ProRule" id="PRU00175"/>
    </source>
</evidence>
<keyword evidence="2" id="KW-0472">Membrane</keyword>
<dbReference type="OrthoDB" id="8062037at2759"/>
<dbReference type="PROSITE" id="PS50089">
    <property type="entry name" value="ZF_RING_2"/>
    <property type="match status" value="1"/>
</dbReference>
<dbReference type="Proteomes" id="UP000660729">
    <property type="component" value="Unassembled WGS sequence"/>
</dbReference>
<evidence type="ECO:0000259" key="3">
    <source>
        <dbReference type="PROSITE" id="PS50089"/>
    </source>
</evidence>
<sequence>MDELWQVLRARLRNRPDSLPLLYCIEHIIIFLICGYVSTPFSFVLFAYIAVRRHSVFLSLQSHLPSRAALLANLTTTIKTFDANEVCFFCRDEFKDPIELSCGHCMCRECFEAASDRIGWCLLCQTQLYARGTLYHAIKSVVWTSHFFLTVAKITIQVNLALTFVLALQWAYAGAPLEGAFYPAVFMTTVFLWKLRHWTGPREFLDAVDNGADQSTDDDLWQELFLIAIAFWMGAAGLHYVLQVFNSAIIAIWTNWREGSSAYWMCGRAAWLGDHSACYATREEIRMMRTVR</sequence>
<proteinExistence type="predicted"/>
<accession>A0A8H6RBF9</accession>
<dbReference type="SUPFAM" id="SSF57850">
    <property type="entry name" value="RING/U-box"/>
    <property type="match status" value="1"/>
</dbReference>
<evidence type="ECO:0000313" key="5">
    <source>
        <dbReference type="Proteomes" id="UP000660729"/>
    </source>
</evidence>
<comment type="caution">
    <text evidence="4">The sequence shown here is derived from an EMBL/GenBank/DDBJ whole genome shotgun (WGS) entry which is preliminary data.</text>
</comment>
<keyword evidence="2" id="KW-0812">Transmembrane</keyword>
<dbReference type="Gene3D" id="3.30.40.10">
    <property type="entry name" value="Zinc/RING finger domain, C3HC4 (zinc finger)"/>
    <property type="match status" value="1"/>
</dbReference>
<feature type="domain" description="RING-type" evidence="3">
    <location>
        <begin position="87"/>
        <end position="125"/>
    </location>
</feature>
<keyword evidence="1" id="KW-0479">Metal-binding</keyword>
<dbReference type="AlphaFoldDB" id="A0A8H6RBF9"/>
<dbReference type="InterPro" id="IPR001841">
    <property type="entry name" value="Znf_RING"/>
</dbReference>
<feature type="transmembrane region" description="Helical" evidence="2">
    <location>
        <begin position="147"/>
        <end position="173"/>
    </location>
</feature>
<keyword evidence="2" id="KW-1133">Transmembrane helix</keyword>
<keyword evidence="1" id="KW-0863">Zinc-finger</keyword>